<evidence type="ECO:0000313" key="2">
    <source>
        <dbReference type="EMBL" id="QSX74252.1"/>
    </source>
</evidence>
<keyword evidence="1" id="KW-0812">Transmembrane</keyword>
<evidence type="ECO:0000313" key="3">
    <source>
        <dbReference type="Proteomes" id="UP000663400"/>
    </source>
</evidence>
<proteinExistence type="predicted"/>
<dbReference type="EMBL" id="CP071517">
    <property type="protein sequence ID" value="QSX74252.1"/>
    <property type="molecule type" value="Genomic_DNA"/>
</dbReference>
<keyword evidence="1" id="KW-1133">Transmembrane helix</keyword>
<feature type="transmembrane region" description="Helical" evidence="1">
    <location>
        <begin position="45"/>
        <end position="61"/>
    </location>
</feature>
<feature type="transmembrane region" description="Helical" evidence="1">
    <location>
        <begin position="91"/>
        <end position="116"/>
    </location>
</feature>
<keyword evidence="3" id="KW-1185">Reference proteome</keyword>
<accession>A0ABX7RA28</accession>
<feature type="transmembrane region" description="Helical" evidence="1">
    <location>
        <begin position="289"/>
        <end position="310"/>
    </location>
</feature>
<feature type="transmembrane region" description="Helical" evidence="1">
    <location>
        <begin position="216"/>
        <end position="236"/>
    </location>
</feature>
<reference evidence="2 3" key="1">
    <citation type="submission" date="2021-02" db="EMBL/GenBank/DDBJ databases">
        <title>Lysobacter arenosi sp. nov., isolated from soil of gangwondo yeongwol, south Korea.</title>
        <authorList>
            <person name="Kim K.R."/>
            <person name="Kim K.H."/>
            <person name="Jeon C.O."/>
        </authorList>
    </citation>
    <scope>NUCLEOTIDE SEQUENCE [LARGE SCALE GENOMIC DNA]</scope>
    <source>
        <strain evidence="2 3">R7</strain>
    </source>
</reference>
<gene>
    <name evidence="2" type="ORF">HIV01_013775</name>
</gene>
<evidence type="ECO:0000256" key="1">
    <source>
        <dbReference type="SAM" id="Phobius"/>
    </source>
</evidence>
<feature type="transmembrane region" description="Helical" evidence="1">
    <location>
        <begin position="122"/>
        <end position="145"/>
    </location>
</feature>
<name>A0ABX7RA28_9GAMM</name>
<sequence>MRWLRVPALVLLGLLVLLPIVASAASFGPIPVAAAEASLSTVARWPVTIALLLAMLVGMGLRRRVLVLAHELHTGWWAAAPVPPHQSRQALLVFGIGLALMVLFACTAALTLVATVAQRFDLIGAALIVVSAGVGMGTALGLIGLPARTRASGSRLASGRRQAVLTLTGLGDPRLPWLFDWQRRTALSRWRQGGNAWLAGVLLLAMPAGVAPSTVLGLLLMVLSAAWMAVVLRAAVGVTGESIRLLQAAPAPRRRLLGAALRYPAFALACALSWALAGACLCGAVTGLMTAWCVALTVLSLPALRFLLLLHRRSP</sequence>
<feature type="transmembrane region" description="Helical" evidence="1">
    <location>
        <begin position="193"/>
        <end position="210"/>
    </location>
</feature>
<organism evidence="2 3">
    <name type="scientific">Lysobacter arenosi</name>
    <dbReference type="NCBI Taxonomy" id="2795387"/>
    <lineage>
        <taxon>Bacteria</taxon>
        <taxon>Pseudomonadati</taxon>
        <taxon>Pseudomonadota</taxon>
        <taxon>Gammaproteobacteria</taxon>
        <taxon>Lysobacterales</taxon>
        <taxon>Lysobacteraceae</taxon>
        <taxon>Lysobacter</taxon>
    </lineage>
</organism>
<dbReference type="Proteomes" id="UP000663400">
    <property type="component" value="Chromosome"/>
</dbReference>
<feature type="transmembrane region" description="Helical" evidence="1">
    <location>
        <begin position="256"/>
        <end position="277"/>
    </location>
</feature>
<protein>
    <submittedName>
        <fullName evidence="2">Uncharacterized protein</fullName>
    </submittedName>
</protein>
<keyword evidence="1" id="KW-0472">Membrane</keyword>
<dbReference type="RefSeq" id="WP_207526970.1">
    <property type="nucleotide sequence ID" value="NZ_CP071517.1"/>
</dbReference>